<reference evidence="2" key="2">
    <citation type="submission" date="2011-01" db="EMBL/GenBank/DDBJ databases">
        <title>The Non-contiguous Finished genome of Clostridium papyrosolvens.</title>
        <authorList>
            <person name="Lucas S."/>
            <person name="Copeland A."/>
            <person name="Lapidus A."/>
            <person name="Cheng J.-F."/>
            <person name="Goodwin L."/>
            <person name="Pitluck S."/>
            <person name="Misra M."/>
            <person name="Chertkov O."/>
            <person name="Detter J.C."/>
            <person name="Han C."/>
            <person name="Tapia R."/>
            <person name="Land M."/>
            <person name="Hauser L."/>
            <person name="Kyrpides N."/>
            <person name="Ivanova N."/>
            <person name="Pagani I."/>
            <person name="Mouttaki H."/>
            <person name="He Z."/>
            <person name="Zhou J."/>
            <person name="Hemme C.L."/>
            <person name="Woyke T."/>
        </authorList>
    </citation>
    <scope>NUCLEOTIDE SEQUENCE [LARGE SCALE GENOMIC DNA]</scope>
    <source>
        <strain evidence="2">DSM 2782</strain>
    </source>
</reference>
<name>F1THF4_9FIRM</name>
<dbReference type="eggNOG" id="ENOG502Z7T1">
    <property type="taxonomic scope" value="Bacteria"/>
</dbReference>
<dbReference type="PANTHER" id="PTHR10928:SF2">
    <property type="entry name" value="SUPPRESSOR OF FUSED HOMOLOG"/>
    <property type="match status" value="1"/>
</dbReference>
<protein>
    <submittedName>
        <fullName evidence="2">Suppressor of fused domain</fullName>
    </submittedName>
</protein>
<reference evidence="2" key="1">
    <citation type="submission" date="2009-07" db="EMBL/GenBank/DDBJ databases">
        <authorList>
            <consortium name="US DOE Joint Genome Institute (JGI-PGF)"/>
            <person name="Lucas S."/>
            <person name="Copeland A."/>
            <person name="Lapidus A."/>
            <person name="Glavina del Rio T."/>
            <person name="Tice H."/>
            <person name="Bruce D."/>
            <person name="Goodwin L."/>
            <person name="Pitluck S."/>
            <person name="Larimer F."/>
            <person name="Land M.L."/>
            <person name="Mouttaki H."/>
            <person name="He Z."/>
            <person name="Zhou J."/>
            <person name="Hemme C.L."/>
        </authorList>
    </citation>
    <scope>NUCLEOTIDE SEQUENCE [LARGE SCALE GENOMIC DNA]</scope>
    <source>
        <strain evidence="2">DSM 2782</strain>
    </source>
</reference>
<comment type="caution">
    <text evidence="2">The sequence shown here is derived from an EMBL/GenBank/DDBJ whole genome shotgun (WGS) entry which is preliminary data.</text>
</comment>
<sequence length="219" mass="25391">MTLEEYKKRASEQEDWAPGWEAIDEVFDKLYPNQKPAHYGTDLHKRSIFGGDEYLDGYSIYQSPNGYKHLLTYGMTELYTDEESFGGEWSRWGYEMTIKLKEDSNEDCMWAINMLSNLARYTYTKKRFFEPMQFVAGNGTSLHIGVESAITALFIVNDTESEGIDTVHGRVEFMQLVGITQRELEVLKEDHAQAGVLVENMKKENPYLVTDMKREKSYL</sequence>
<dbReference type="InterPro" id="IPR037181">
    <property type="entry name" value="SUFU_N"/>
</dbReference>
<feature type="domain" description="Suppressor of fused-like" evidence="1">
    <location>
        <begin position="52"/>
        <end position="215"/>
    </location>
</feature>
<dbReference type="Pfam" id="PF05076">
    <property type="entry name" value="SUFU"/>
    <property type="match status" value="1"/>
</dbReference>
<dbReference type="GO" id="GO:0005737">
    <property type="term" value="C:cytoplasm"/>
    <property type="evidence" value="ECO:0007669"/>
    <property type="project" value="TreeGrafter"/>
</dbReference>
<dbReference type="STRING" id="588581.Cpap_0451"/>
<dbReference type="RefSeq" id="WP_004621847.1">
    <property type="nucleotide sequence ID" value="NZ_ACXX02000016.1"/>
</dbReference>
<dbReference type="InterPro" id="IPR007768">
    <property type="entry name" value="Suppressor_of_fused"/>
</dbReference>
<accession>F1THF4</accession>
<keyword evidence="3" id="KW-1185">Reference proteome</keyword>
<gene>
    <name evidence="2" type="ORF">Cpap_0451</name>
</gene>
<evidence type="ECO:0000313" key="3">
    <source>
        <dbReference type="Proteomes" id="UP000003860"/>
    </source>
</evidence>
<proteinExistence type="predicted"/>
<dbReference type="OrthoDB" id="9023549at2"/>
<evidence type="ECO:0000313" key="2">
    <source>
        <dbReference type="EMBL" id="EGD46157.1"/>
    </source>
</evidence>
<organism evidence="2 3">
    <name type="scientific">Ruminiclostridium papyrosolvens DSM 2782</name>
    <dbReference type="NCBI Taxonomy" id="588581"/>
    <lineage>
        <taxon>Bacteria</taxon>
        <taxon>Bacillati</taxon>
        <taxon>Bacillota</taxon>
        <taxon>Clostridia</taxon>
        <taxon>Eubacteriales</taxon>
        <taxon>Oscillospiraceae</taxon>
        <taxon>Ruminiclostridium</taxon>
    </lineage>
</organism>
<dbReference type="InterPro" id="IPR020941">
    <property type="entry name" value="SUFU-like_domain"/>
</dbReference>
<evidence type="ECO:0000259" key="1">
    <source>
        <dbReference type="Pfam" id="PF05076"/>
    </source>
</evidence>
<dbReference type="EMBL" id="ACXX02000016">
    <property type="protein sequence ID" value="EGD46157.1"/>
    <property type="molecule type" value="Genomic_DNA"/>
</dbReference>
<dbReference type="Proteomes" id="UP000003860">
    <property type="component" value="Unassembled WGS sequence"/>
</dbReference>
<dbReference type="SUPFAM" id="SSF103359">
    <property type="entry name" value="Suppressor of Fused, N-terminal domain"/>
    <property type="match status" value="1"/>
</dbReference>
<dbReference type="AlphaFoldDB" id="F1THF4"/>
<dbReference type="PANTHER" id="PTHR10928">
    <property type="entry name" value="SUPPRESSOR OF FUSED"/>
    <property type="match status" value="1"/>
</dbReference>